<feature type="region of interest" description="Disordered" evidence="1">
    <location>
        <begin position="1"/>
        <end position="44"/>
    </location>
</feature>
<dbReference type="EMBL" id="BDGG01000006">
    <property type="protein sequence ID" value="GAV00758.1"/>
    <property type="molecule type" value="Genomic_DNA"/>
</dbReference>
<protein>
    <submittedName>
        <fullName evidence="2">Uncharacterized protein</fullName>
    </submittedName>
</protein>
<evidence type="ECO:0000313" key="2">
    <source>
        <dbReference type="EMBL" id="GAV00758.1"/>
    </source>
</evidence>
<evidence type="ECO:0000256" key="1">
    <source>
        <dbReference type="SAM" id="MobiDB-lite"/>
    </source>
</evidence>
<feature type="compositionally biased region" description="Basic and acidic residues" evidence="1">
    <location>
        <begin position="26"/>
        <end position="44"/>
    </location>
</feature>
<feature type="compositionally biased region" description="Polar residues" evidence="1">
    <location>
        <begin position="1"/>
        <end position="21"/>
    </location>
</feature>
<comment type="caution">
    <text evidence="2">The sequence shown here is derived from an EMBL/GenBank/DDBJ whole genome shotgun (WGS) entry which is preliminary data.</text>
</comment>
<dbReference type="Proteomes" id="UP000186922">
    <property type="component" value="Unassembled WGS sequence"/>
</dbReference>
<evidence type="ECO:0000313" key="3">
    <source>
        <dbReference type="Proteomes" id="UP000186922"/>
    </source>
</evidence>
<accession>A0A1D1VLX7</accession>
<gene>
    <name evidence="2" type="primary">RvY_11560-1</name>
    <name evidence="2" type="synonym">RvY_11560.1</name>
    <name evidence="2" type="ORF">RvY_11560</name>
</gene>
<name>A0A1D1VLX7_RAMVA</name>
<reference evidence="2 3" key="1">
    <citation type="journal article" date="2016" name="Nat. Commun.">
        <title>Extremotolerant tardigrade genome and improved radiotolerance of human cultured cells by tardigrade-unique protein.</title>
        <authorList>
            <person name="Hashimoto T."/>
            <person name="Horikawa D.D."/>
            <person name="Saito Y."/>
            <person name="Kuwahara H."/>
            <person name="Kozuka-Hata H."/>
            <person name="Shin-I T."/>
            <person name="Minakuchi Y."/>
            <person name="Ohishi K."/>
            <person name="Motoyama A."/>
            <person name="Aizu T."/>
            <person name="Enomoto A."/>
            <person name="Kondo K."/>
            <person name="Tanaka S."/>
            <person name="Hara Y."/>
            <person name="Koshikawa S."/>
            <person name="Sagara H."/>
            <person name="Miura T."/>
            <person name="Yokobori S."/>
            <person name="Miyagawa K."/>
            <person name="Suzuki Y."/>
            <person name="Kubo T."/>
            <person name="Oyama M."/>
            <person name="Kohara Y."/>
            <person name="Fujiyama A."/>
            <person name="Arakawa K."/>
            <person name="Katayama T."/>
            <person name="Toyoda A."/>
            <person name="Kunieda T."/>
        </authorList>
    </citation>
    <scope>NUCLEOTIDE SEQUENCE [LARGE SCALE GENOMIC DNA]</scope>
    <source>
        <strain evidence="2 3">YOKOZUNA-1</strain>
    </source>
</reference>
<keyword evidence="3" id="KW-1185">Reference proteome</keyword>
<organism evidence="2 3">
    <name type="scientific">Ramazzottius varieornatus</name>
    <name type="common">Water bear</name>
    <name type="synonym">Tardigrade</name>
    <dbReference type="NCBI Taxonomy" id="947166"/>
    <lineage>
        <taxon>Eukaryota</taxon>
        <taxon>Metazoa</taxon>
        <taxon>Ecdysozoa</taxon>
        <taxon>Tardigrada</taxon>
        <taxon>Eutardigrada</taxon>
        <taxon>Parachela</taxon>
        <taxon>Hypsibioidea</taxon>
        <taxon>Ramazzottiidae</taxon>
        <taxon>Ramazzottius</taxon>
    </lineage>
</organism>
<sequence>MALGTAASSQHAQPETAQASSVAPPGDKKPESCERRSGPDTSTCDKEWETIAGVFAQPEKVPLCVPGFEDMDCQQDTFLITRNDDAQWNDVDQVDVEDGNEIISENSPDEAVWENTEQIISKDTLTSDELEAMDTMDDQQDPAPAIDRRWGKFVWNTEKEDGLYNDFITNHASCGLRCHLTISIELHQGRRRTMKEMSRHERRLCLASMLSMALPAVFEKGSYAK</sequence>
<dbReference type="AlphaFoldDB" id="A0A1D1VLX7"/>
<proteinExistence type="predicted"/>